<dbReference type="Proteomes" id="UP000290037">
    <property type="component" value="Unassembled WGS sequence"/>
</dbReference>
<dbReference type="Pfam" id="PF05099">
    <property type="entry name" value="TerB"/>
    <property type="match status" value="1"/>
</dbReference>
<dbReference type="InterPro" id="IPR036869">
    <property type="entry name" value="J_dom_sf"/>
</dbReference>
<dbReference type="RefSeq" id="WP_072980716.1">
    <property type="nucleotide sequence ID" value="NZ_FQXT01000002.1"/>
</dbReference>
<evidence type="ECO:0000256" key="1">
    <source>
        <dbReference type="SAM" id="Phobius"/>
    </source>
</evidence>
<dbReference type="InterPro" id="IPR050817">
    <property type="entry name" value="DjlA_DnaK_co-chaperone"/>
</dbReference>
<protein>
    <submittedName>
        <fullName evidence="4">DnaJ like chaperone protein</fullName>
    </submittedName>
</protein>
<dbReference type="STRING" id="573501.SAMN04487999_0824"/>
<organism evidence="4 5">
    <name type="scientific">Leeuwenhoekiella palythoae</name>
    <dbReference type="NCBI Taxonomy" id="573501"/>
    <lineage>
        <taxon>Bacteria</taxon>
        <taxon>Pseudomonadati</taxon>
        <taxon>Bacteroidota</taxon>
        <taxon>Flavobacteriia</taxon>
        <taxon>Flavobacteriales</taxon>
        <taxon>Flavobacteriaceae</taxon>
        <taxon>Leeuwenhoekiella</taxon>
    </lineage>
</organism>
<dbReference type="EMBL" id="QOVN01000001">
    <property type="protein sequence ID" value="RXG30980.1"/>
    <property type="molecule type" value="Genomic_DNA"/>
</dbReference>
<dbReference type="OrthoDB" id="9779622at2"/>
<reference evidence="4" key="2">
    <citation type="submission" date="2016-11" db="EMBL/GenBank/DDBJ databases">
        <authorList>
            <person name="Jaros S."/>
            <person name="Januszkiewicz K."/>
            <person name="Wedrychowicz H."/>
        </authorList>
    </citation>
    <scope>NUCLEOTIDE SEQUENCE [LARGE SCALE GENOMIC DNA]</scope>
    <source>
        <strain evidence="4">DSM 19859</strain>
    </source>
</reference>
<keyword evidence="6" id="KW-1185">Reference proteome</keyword>
<dbReference type="PRINTS" id="PR00625">
    <property type="entry name" value="JDOMAIN"/>
</dbReference>
<dbReference type="InterPro" id="IPR007791">
    <property type="entry name" value="DjlA_N"/>
</dbReference>
<dbReference type="SUPFAM" id="SSF46565">
    <property type="entry name" value="Chaperone J-domain"/>
    <property type="match status" value="1"/>
</dbReference>
<dbReference type="InterPro" id="IPR029024">
    <property type="entry name" value="TerB-like"/>
</dbReference>
<dbReference type="Gene3D" id="1.10.287.110">
    <property type="entry name" value="DnaJ domain"/>
    <property type="match status" value="1"/>
</dbReference>
<dbReference type="AlphaFoldDB" id="A0A1M5VNL7"/>
<reference evidence="3 6" key="3">
    <citation type="submission" date="2018-07" db="EMBL/GenBank/DDBJ databases">
        <title>Leeuwenhoekiella genomics.</title>
        <authorList>
            <person name="Tahon G."/>
            <person name="Willems A."/>
        </authorList>
    </citation>
    <scope>NUCLEOTIDE SEQUENCE [LARGE SCALE GENOMIC DNA]</scope>
    <source>
        <strain evidence="3 6">LMG 24856</strain>
    </source>
</reference>
<dbReference type="EMBL" id="FQXT01000002">
    <property type="protein sequence ID" value="SHH76604.1"/>
    <property type="molecule type" value="Genomic_DNA"/>
</dbReference>
<evidence type="ECO:0000313" key="6">
    <source>
        <dbReference type="Proteomes" id="UP000290037"/>
    </source>
</evidence>
<dbReference type="PANTHER" id="PTHR24074">
    <property type="entry name" value="CO-CHAPERONE PROTEIN DJLA"/>
    <property type="match status" value="1"/>
</dbReference>
<name>A0A1M5VNL7_9FLAO</name>
<gene>
    <name evidence="3" type="ORF">DSM01_116</name>
    <name evidence="4" type="ORF">SAMN04487999_0824</name>
</gene>
<dbReference type="Pfam" id="PF00226">
    <property type="entry name" value="DnaJ"/>
    <property type="match status" value="1"/>
</dbReference>
<evidence type="ECO:0000313" key="5">
    <source>
        <dbReference type="Proteomes" id="UP000184240"/>
    </source>
</evidence>
<keyword evidence="1" id="KW-0472">Membrane</keyword>
<keyword evidence="1" id="KW-0812">Transmembrane</keyword>
<sequence>MIRWIGAIIGFAYRGFLGAVAGYVIGMLIDNLFFNKSDSQASGRSRSPFSGGQQTVTPGDFELNLLSLCSIVIKADGQVSQREMDYVRQYFVQAYGKERANATFRTFNEVVKKREVNAQRICAYLVQRTRREVRLQIVHFLFGIAQADGNVSTAEVNKISSIAGYLGLSRNEFEGLKAMFFKNSDSAYKILEIDKSATDAEVKKAYRDMAKKYHPDKLQHMDEAYRAGAEEKFRNVQDAYETIQKERGM</sequence>
<evidence type="ECO:0000259" key="2">
    <source>
        <dbReference type="PROSITE" id="PS50076"/>
    </source>
</evidence>
<reference evidence="5" key="1">
    <citation type="submission" date="2016-11" db="EMBL/GenBank/DDBJ databases">
        <authorList>
            <person name="Varghese N."/>
            <person name="Submissions S."/>
        </authorList>
    </citation>
    <scope>NUCLEOTIDE SEQUENCE [LARGE SCALE GENOMIC DNA]</scope>
    <source>
        <strain evidence="5">DSM 19859</strain>
    </source>
</reference>
<feature type="domain" description="J" evidence="2">
    <location>
        <begin position="186"/>
        <end position="248"/>
    </location>
</feature>
<dbReference type="SUPFAM" id="SSF158682">
    <property type="entry name" value="TerB-like"/>
    <property type="match status" value="1"/>
</dbReference>
<keyword evidence="1" id="KW-1133">Transmembrane helix</keyword>
<evidence type="ECO:0000313" key="4">
    <source>
        <dbReference type="EMBL" id="SHH76604.1"/>
    </source>
</evidence>
<accession>A0A1M5VNL7</accession>
<dbReference type="SMART" id="SM00271">
    <property type="entry name" value="DnaJ"/>
    <property type="match status" value="1"/>
</dbReference>
<dbReference type="PROSITE" id="PS50076">
    <property type="entry name" value="DNAJ_2"/>
    <property type="match status" value="1"/>
</dbReference>
<dbReference type="Gene3D" id="1.10.3680.10">
    <property type="entry name" value="TerB-like"/>
    <property type="match status" value="1"/>
</dbReference>
<dbReference type="CDD" id="cd07316">
    <property type="entry name" value="terB_like_DjlA"/>
    <property type="match status" value="1"/>
</dbReference>
<dbReference type="Proteomes" id="UP000184240">
    <property type="component" value="Unassembled WGS sequence"/>
</dbReference>
<evidence type="ECO:0000313" key="3">
    <source>
        <dbReference type="EMBL" id="RXG30980.1"/>
    </source>
</evidence>
<feature type="transmembrane region" description="Helical" evidence="1">
    <location>
        <begin position="12"/>
        <end position="34"/>
    </location>
</feature>
<dbReference type="CDD" id="cd06257">
    <property type="entry name" value="DnaJ"/>
    <property type="match status" value="1"/>
</dbReference>
<dbReference type="InterPro" id="IPR001623">
    <property type="entry name" value="DnaJ_domain"/>
</dbReference>
<proteinExistence type="predicted"/>